<dbReference type="GO" id="GO:0006935">
    <property type="term" value="P:chemotaxis"/>
    <property type="evidence" value="ECO:0007669"/>
    <property type="project" value="UniProtKB-ARBA"/>
</dbReference>
<feature type="transmembrane region" description="Helical" evidence="6">
    <location>
        <begin position="465"/>
        <end position="486"/>
    </location>
</feature>
<reference evidence="10" key="1">
    <citation type="submission" date="2020-06" db="EMBL/GenBank/DDBJ databases">
        <title>Draft genomic sequecing of Geomonas sp. Red745.</title>
        <authorList>
            <person name="Itoh H."/>
            <person name="Xu Z.X."/>
            <person name="Ushijima N."/>
            <person name="Masuda Y."/>
            <person name="Shiratori Y."/>
            <person name="Senoo K."/>
        </authorList>
    </citation>
    <scope>NUCLEOTIDE SEQUENCE [LARGE SCALE GENOMIC DNA]</scope>
    <source>
        <strain evidence="10">Red745</strain>
    </source>
</reference>
<feature type="domain" description="HAMP" evidence="8">
    <location>
        <begin position="487"/>
        <end position="539"/>
    </location>
</feature>
<evidence type="ECO:0000256" key="2">
    <source>
        <dbReference type="ARBA" id="ARBA00023224"/>
    </source>
</evidence>
<accession>A0A6V8NHT9</accession>
<dbReference type="Pfam" id="PF00672">
    <property type="entry name" value="HAMP"/>
    <property type="match status" value="1"/>
</dbReference>
<proteinExistence type="inferred from homology"/>
<dbReference type="Gene3D" id="1.10.287.950">
    <property type="entry name" value="Methyl-accepting chemotaxis protein"/>
    <property type="match status" value="1"/>
</dbReference>
<dbReference type="InterPro" id="IPR004089">
    <property type="entry name" value="MCPsignal_dom"/>
</dbReference>
<sequence>MTIKTKLTLNVVIVIMIIAAVAVTSIVGMGFVKSRLQDLTQRSTPFQMRTVEFQRAIQGATADLTKVAAAKNRNDFASAKGEAERALGEVQAGQSALKSLSGDAQLAAHEDLSAIAGELFTITDGRLKAEEESQAAARSISDKLAEASNRLKELDNRIKGLQSGASSSYTRSVDATREVSARVHNVEQLKLTLKDFQLGFFEVLKTQNKKAVLIAQGKCNSALTKAQQNDLLKVSPTLAGDLKTLSVKVPLFIKAQTLVAGQQGADTTQRDALAAEVTDRLNAVVLTAEQEGAMASDNLSNETRKQTGYFGSSNLATSIMAENSELLSLGLNVEALATRVATARSVKDVDLLAGELTRVFARIEALQGGLAKSLSRLGAKREIATLGGAGSALSSIKGVLFAKDGVLFKMRNRLEMEDKAQAATAKLREVVRKQSESGKKTVSAAQGDQEKAIASVNRMVHYSTGLIGAISLGAVLFGILFGAWVYRSISRPLNQLIQVSQSVARGDLAVEISVHNADEIGKVQGAMAEMVRNLREMVGKIKAATASLARNSRELSGTAELLERGSEAQTVRVDQSASAMTEMTQTTVEVARNSSDTSEAAQSMRQIAEQGQKAMQHTVLELAEFAETVKEAAAKVESLGQQSQEISNVVTLINDIADQTNLLALNAAIEAARAGEQGRGFAVVADSVRNLAERTTVATSEISETVKTMQGSVAASVRFMQDERSSVGRVQLEVDDTLKAIGEIVSYVERVSDMVQRIAVAAEEQSSTSVQVADNMDGIAQVNHELKSSCADIQHSSSQLSQLAGELDGMVGWFKV</sequence>
<dbReference type="RefSeq" id="WP_183363107.1">
    <property type="nucleotide sequence ID" value="NZ_BLXZ01000010.1"/>
</dbReference>
<organism evidence="9 10">
    <name type="scientific">Geomonas limicola</name>
    <dbReference type="NCBI Taxonomy" id="2740186"/>
    <lineage>
        <taxon>Bacteria</taxon>
        <taxon>Pseudomonadati</taxon>
        <taxon>Thermodesulfobacteriota</taxon>
        <taxon>Desulfuromonadia</taxon>
        <taxon>Geobacterales</taxon>
        <taxon>Geobacteraceae</taxon>
        <taxon>Geomonas</taxon>
    </lineage>
</organism>
<dbReference type="SMART" id="SM00283">
    <property type="entry name" value="MA"/>
    <property type="match status" value="1"/>
</dbReference>
<dbReference type="PANTHER" id="PTHR32089">
    <property type="entry name" value="METHYL-ACCEPTING CHEMOTAXIS PROTEIN MCPB"/>
    <property type="match status" value="1"/>
</dbReference>
<evidence type="ECO:0008006" key="11">
    <source>
        <dbReference type="Google" id="ProtNLM"/>
    </source>
</evidence>
<dbReference type="SUPFAM" id="SSF58104">
    <property type="entry name" value="Methyl-accepting chemotaxis protein (MCP) signaling domain"/>
    <property type="match status" value="1"/>
</dbReference>
<dbReference type="CDD" id="cd06225">
    <property type="entry name" value="HAMP"/>
    <property type="match status" value="1"/>
</dbReference>
<keyword evidence="2 4" id="KW-0807">Transducer</keyword>
<feature type="transmembrane region" description="Helical" evidence="6">
    <location>
        <begin position="7"/>
        <end position="32"/>
    </location>
</feature>
<evidence type="ECO:0000313" key="10">
    <source>
        <dbReference type="Proteomes" id="UP000587586"/>
    </source>
</evidence>
<evidence type="ECO:0000259" key="8">
    <source>
        <dbReference type="PROSITE" id="PS50885"/>
    </source>
</evidence>
<keyword evidence="6" id="KW-1133">Transmembrane helix</keyword>
<dbReference type="EMBL" id="BLXZ01000010">
    <property type="protein sequence ID" value="GFO70489.1"/>
    <property type="molecule type" value="Genomic_DNA"/>
</dbReference>
<evidence type="ECO:0000256" key="1">
    <source>
        <dbReference type="ARBA" id="ARBA00004370"/>
    </source>
</evidence>
<protein>
    <recommendedName>
        <fullName evidence="11">Methyl-accepting chemotaxis protein</fullName>
    </recommendedName>
</protein>
<dbReference type="PROSITE" id="PS50111">
    <property type="entry name" value="CHEMOTAXIS_TRANSDUC_2"/>
    <property type="match status" value="1"/>
</dbReference>
<dbReference type="FunFam" id="1.10.287.950:FF:000001">
    <property type="entry name" value="Methyl-accepting chemotaxis sensory transducer"/>
    <property type="match status" value="1"/>
</dbReference>
<dbReference type="AlphaFoldDB" id="A0A6V8NHT9"/>
<name>A0A6V8NHT9_9BACT</name>
<gene>
    <name evidence="9" type="ORF">GMLC_40680</name>
</gene>
<dbReference type="PANTHER" id="PTHR32089:SF112">
    <property type="entry name" value="LYSOZYME-LIKE PROTEIN-RELATED"/>
    <property type="match status" value="1"/>
</dbReference>
<evidence type="ECO:0000256" key="4">
    <source>
        <dbReference type="PROSITE-ProRule" id="PRU00284"/>
    </source>
</evidence>
<evidence type="ECO:0000256" key="5">
    <source>
        <dbReference type="SAM" id="Coils"/>
    </source>
</evidence>
<comment type="similarity">
    <text evidence="3">Belongs to the methyl-accepting chemotaxis (MCP) protein family.</text>
</comment>
<dbReference type="Proteomes" id="UP000587586">
    <property type="component" value="Unassembled WGS sequence"/>
</dbReference>
<evidence type="ECO:0000256" key="6">
    <source>
        <dbReference type="SAM" id="Phobius"/>
    </source>
</evidence>
<keyword evidence="6" id="KW-0472">Membrane</keyword>
<evidence type="ECO:0000256" key="3">
    <source>
        <dbReference type="ARBA" id="ARBA00029447"/>
    </source>
</evidence>
<dbReference type="CDD" id="cd11386">
    <property type="entry name" value="MCP_signal"/>
    <property type="match status" value="1"/>
</dbReference>
<dbReference type="GO" id="GO:0007165">
    <property type="term" value="P:signal transduction"/>
    <property type="evidence" value="ECO:0007669"/>
    <property type="project" value="UniProtKB-KW"/>
</dbReference>
<dbReference type="InterPro" id="IPR003660">
    <property type="entry name" value="HAMP_dom"/>
</dbReference>
<keyword evidence="10" id="KW-1185">Reference proteome</keyword>
<evidence type="ECO:0000313" key="9">
    <source>
        <dbReference type="EMBL" id="GFO70489.1"/>
    </source>
</evidence>
<evidence type="ECO:0000259" key="7">
    <source>
        <dbReference type="PROSITE" id="PS50111"/>
    </source>
</evidence>
<dbReference type="GO" id="GO:0016020">
    <property type="term" value="C:membrane"/>
    <property type="evidence" value="ECO:0007669"/>
    <property type="project" value="UniProtKB-SubCell"/>
</dbReference>
<dbReference type="PROSITE" id="PS50885">
    <property type="entry name" value="HAMP"/>
    <property type="match status" value="1"/>
</dbReference>
<feature type="coiled-coil region" evidence="5">
    <location>
        <begin position="137"/>
        <end position="164"/>
    </location>
</feature>
<keyword evidence="6" id="KW-0812">Transmembrane</keyword>
<keyword evidence="5" id="KW-0175">Coiled coil</keyword>
<feature type="domain" description="Methyl-accepting transducer" evidence="7">
    <location>
        <begin position="544"/>
        <end position="780"/>
    </location>
</feature>
<comment type="subcellular location">
    <subcellularLocation>
        <location evidence="1">Membrane</location>
    </subcellularLocation>
</comment>
<comment type="caution">
    <text evidence="9">The sequence shown here is derived from an EMBL/GenBank/DDBJ whole genome shotgun (WGS) entry which is preliminary data.</text>
</comment>
<dbReference type="Pfam" id="PF00015">
    <property type="entry name" value="MCPsignal"/>
    <property type="match status" value="1"/>
</dbReference>
<dbReference type="SMART" id="SM00304">
    <property type="entry name" value="HAMP"/>
    <property type="match status" value="1"/>
</dbReference>